<evidence type="ECO:0000256" key="1">
    <source>
        <dbReference type="SAM" id="MobiDB-lite"/>
    </source>
</evidence>
<dbReference type="RefSeq" id="WP_045774179.1">
    <property type="nucleotide sequence ID" value="NZ_LAJY01000010.1"/>
</dbReference>
<dbReference type="GO" id="GO:0030288">
    <property type="term" value="C:outer membrane-bounded periplasmic space"/>
    <property type="evidence" value="ECO:0007669"/>
    <property type="project" value="TreeGrafter"/>
</dbReference>
<feature type="region of interest" description="Disordered" evidence="1">
    <location>
        <begin position="66"/>
        <end position="157"/>
    </location>
</feature>
<keyword evidence="2" id="KW-0732">Signal</keyword>
<comment type="caution">
    <text evidence="3">The sequence shown here is derived from an EMBL/GenBank/DDBJ whole genome shotgun (WGS) entry which is preliminary data.</text>
</comment>
<dbReference type="PANTHER" id="PTHR38102">
    <property type="entry name" value="PERIPLASMIC CHAPERONE SPY"/>
    <property type="match status" value="1"/>
</dbReference>
<evidence type="ECO:0000313" key="3">
    <source>
        <dbReference type="EMBL" id="KJV11087.1"/>
    </source>
</evidence>
<dbReference type="PANTHER" id="PTHR38102:SF1">
    <property type="entry name" value="PERIPLASMIC CHAPERONE SPY"/>
    <property type="match status" value="1"/>
</dbReference>
<reference evidence="3 4" key="1">
    <citation type="submission" date="2015-03" db="EMBL/GenBank/DDBJ databases">
        <title>Draft genome sequence of Elstera litoralis.</title>
        <authorList>
            <person name="Rahalkar M.C."/>
            <person name="Dhakephalkar P.K."/>
            <person name="Pore S.D."/>
            <person name="Arora P."/>
            <person name="Kapse N.G."/>
            <person name="Pandit P.S."/>
        </authorList>
    </citation>
    <scope>NUCLEOTIDE SEQUENCE [LARGE SCALE GENOMIC DNA]</scope>
    <source>
        <strain evidence="3 4">Dia-1</strain>
    </source>
</reference>
<dbReference type="AlphaFoldDB" id="A0A0F3IWT2"/>
<dbReference type="Proteomes" id="UP000033774">
    <property type="component" value="Unassembled WGS sequence"/>
</dbReference>
<feature type="signal peptide" evidence="2">
    <location>
        <begin position="1"/>
        <end position="20"/>
    </location>
</feature>
<accession>A0A0F3IWT2</accession>
<name>A0A0F3IWT2_9PROT</name>
<feature type="compositionally biased region" description="Basic and acidic residues" evidence="1">
    <location>
        <begin position="141"/>
        <end position="151"/>
    </location>
</feature>
<organism evidence="3 4">
    <name type="scientific">Elstera litoralis</name>
    <dbReference type="NCBI Taxonomy" id="552518"/>
    <lineage>
        <taxon>Bacteria</taxon>
        <taxon>Pseudomonadati</taxon>
        <taxon>Pseudomonadota</taxon>
        <taxon>Alphaproteobacteria</taxon>
        <taxon>Rhodospirillales</taxon>
        <taxon>Rhodospirillaceae</taxon>
        <taxon>Elstera</taxon>
    </lineage>
</organism>
<feature type="chain" id="PRO_5002462524" description="Periplasmic heavy metal sensor" evidence="2">
    <location>
        <begin position="21"/>
        <end position="157"/>
    </location>
</feature>
<evidence type="ECO:0008006" key="5">
    <source>
        <dbReference type="Google" id="ProtNLM"/>
    </source>
</evidence>
<gene>
    <name evidence="3" type="ORF">VZ95_00725</name>
</gene>
<dbReference type="InterPro" id="IPR052211">
    <property type="entry name" value="Cpx_auxiliary_protein"/>
</dbReference>
<dbReference type="OrthoDB" id="9852779at2"/>
<dbReference type="EMBL" id="LAJY01000010">
    <property type="protein sequence ID" value="KJV11087.1"/>
    <property type="molecule type" value="Genomic_DNA"/>
</dbReference>
<dbReference type="GO" id="GO:0051082">
    <property type="term" value="F:unfolded protein binding"/>
    <property type="evidence" value="ECO:0007669"/>
    <property type="project" value="TreeGrafter"/>
</dbReference>
<protein>
    <recommendedName>
        <fullName evidence="5">Periplasmic heavy metal sensor</fullName>
    </recommendedName>
</protein>
<sequence length="157" mass="17469">MNRFLMTLAATTILAGAAFAAGPGPDGGPHRHGGHDKAMMEILTPEQKAKLESARDGMHKARAEVMASLTPEQKTKLDAAQKPMRERMEKMRGAMESILTPEQKAELDKARGGKTPDQMTQAERETFRTTMKKVMDGLSPEQKEKMRELRKEGHRRG</sequence>
<evidence type="ECO:0000313" key="4">
    <source>
        <dbReference type="Proteomes" id="UP000033774"/>
    </source>
</evidence>
<evidence type="ECO:0000256" key="2">
    <source>
        <dbReference type="SAM" id="SignalP"/>
    </source>
</evidence>
<keyword evidence="4" id="KW-1185">Reference proteome</keyword>
<proteinExistence type="predicted"/>
<feature type="compositionally biased region" description="Basic and acidic residues" evidence="1">
    <location>
        <begin position="73"/>
        <end position="93"/>
    </location>
</feature>